<feature type="region of interest" description="Disordered" evidence="1">
    <location>
        <begin position="309"/>
        <end position="334"/>
    </location>
</feature>
<reference evidence="2" key="1">
    <citation type="submission" date="2022-11" db="EMBL/GenBank/DDBJ databases">
        <authorList>
            <person name="Petersen C."/>
        </authorList>
    </citation>
    <scope>NUCLEOTIDE SEQUENCE</scope>
    <source>
        <strain evidence="2">IBT 34128</strain>
    </source>
</reference>
<feature type="region of interest" description="Disordered" evidence="1">
    <location>
        <begin position="59"/>
        <end position="81"/>
    </location>
</feature>
<keyword evidence="3" id="KW-1185">Reference proteome</keyword>
<accession>A0A9W9F976</accession>
<feature type="region of interest" description="Disordered" evidence="1">
    <location>
        <begin position="179"/>
        <end position="210"/>
    </location>
</feature>
<dbReference type="EMBL" id="JAPMSZ010000007">
    <property type="protein sequence ID" value="KAJ5095794.1"/>
    <property type="molecule type" value="Genomic_DNA"/>
</dbReference>
<sequence length="334" mass="38110">MSVSRSTRHIPLPQDQQIPEYYQSMPGQWSELDTSAYPSTFVGVNHPYCTEPMVPSSVLTPTSLPDSSYQSSPALGQHSPQCSSLEYQYGVNEPLPQPQGLGINVSFPTEFPQSTAPAPGYMYAATEEMGYGMHHITPSMSPHAPALKRMRYTPPTPSSRDAPVNIMPHPQGVQQIELERQRSHASPQPHQRPRARGRGRRDPQAEEEDAFVERLREQNLSWRTVREMFRRQFNKDASEARLQMRLLRRRKDRLARWEENDVQLLVCAHETWETEKFSFLAEKMIELGASKMYTPEQCKAQLRLLETKQQWRDRGGTSPSAISDPPLSPPNSQK</sequence>
<organism evidence="2 3">
    <name type="scientific">Penicillium alfredii</name>
    <dbReference type="NCBI Taxonomy" id="1506179"/>
    <lineage>
        <taxon>Eukaryota</taxon>
        <taxon>Fungi</taxon>
        <taxon>Dikarya</taxon>
        <taxon>Ascomycota</taxon>
        <taxon>Pezizomycotina</taxon>
        <taxon>Eurotiomycetes</taxon>
        <taxon>Eurotiomycetidae</taxon>
        <taxon>Eurotiales</taxon>
        <taxon>Aspergillaceae</taxon>
        <taxon>Penicillium</taxon>
    </lineage>
</organism>
<dbReference type="GeneID" id="81394900"/>
<dbReference type="Proteomes" id="UP001141434">
    <property type="component" value="Unassembled WGS sequence"/>
</dbReference>
<dbReference type="RefSeq" id="XP_056511345.1">
    <property type="nucleotide sequence ID" value="XM_056655732.1"/>
</dbReference>
<evidence type="ECO:0000256" key="1">
    <source>
        <dbReference type="SAM" id="MobiDB-lite"/>
    </source>
</evidence>
<feature type="region of interest" description="Disordered" evidence="1">
    <location>
        <begin position="145"/>
        <end position="167"/>
    </location>
</feature>
<reference evidence="2" key="2">
    <citation type="journal article" date="2023" name="IMA Fungus">
        <title>Comparative genomic study of the Penicillium genus elucidates a diverse pangenome and 15 lateral gene transfer events.</title>
        <authorList>
            <person name="Petersen C."/>
            <person name="Sorensen T."/>
            <person name="Nielsen M.R."/>
            <person name="Sondergaard T.E."/>
            <person name="Sorensen J.L."/>
            <person name="Fitzpatrick D.A."/>
            <person name="Frisvad J.C."/>
            <person name="Nielsen K.L."/>
        </authorList>
    </citation>
    <scope>NUCLEOTIDE SEQUENCE</scope>
    <source>
        <strain evidence="2">IBT 34128</strain>
    </source>
</reference>
<evidence type="ECO:0000313" key="2">
    <source>
        <dbReference type="EMBL" id="KAJ5095794.1"/>
    </source>
</evidence>
<dbReference type="OrthoDB" id="5421421at2759"/>
<protein>
    <submittedName>
        <fullName evidence="2">Uncharacterized protein</fullName>
    </submittedName>
</protein>
<proteinExistence type="predicted"/>
<dbReference type="AlphaFoldDB" id="A0A9W9F976"/>
<evidence type="ECO:0000313" key="3">
    <source>
        <dbReference type="Proteomes" id="UP001141434"/>
    </source>
</evidence>
<gene>
    <name evidence="2" type="ORF">NUU61_005150</name>
</gene>
<comment type="caution">
    <text evidence="2">The sequence shown here is derived from an EMBL/GenBank/DDBJ whole genome shotgun (WGS) entry which is preliminary data.</text>
</comment>
<name>A0A9W9F976_9EURO</name>